<dbReference type="Gene3D" id="3.40.50.80">
    <property type="entry name" value="Nucleotide-binding domain of ferredoxin-NADP reductase (FNR) module"/>
    <property type="match status" value="1"/>
</dbReference>
<dbReference type="InterPro" id="IPR001433">
    <property type="entry name" value="OxRdtase_FAD/NAD-bd"/>
</dbReference>
<dbReference type="EMBL" id="JH711586">
    <property type="protein sequence ID" value="EIW76167.1"/>
    <property type="molecule type" value="Genomic_DNA"/>
</dbReference>
<comment type="cofactor">
    <cofactor evidence="1 6">
        <name>FAD</name>
        <dbReference type="ChEBI" id="CHEBI:57692"/>
    </cofactor>
</comment>
<evidence type="ECO:0000256" key="1">
    <source>
        <dbReference type="ARBA" id="ARBA00001974"/>
    </source>
</evidence>
<evidence type="ECO:0000256" key="4">
    <source>
        <dbReference type="ARBA" id="ARBA00022827"/>
    </source>
</evidence>
<dbReference type="Proteomes" id="UP000053558">
    <property type="component" value="Unassembled WGS sequence"/>
</dbReference>
<dbReference type="OrthoDB" id="432685at2759"/>
<comment type="caution">
    <text evidence="8">The sequence shown here is derived from an EMBL/GenBank/DDBJ whole genome shotgun (WGS) entry which is preliminary data.</text>
</comment>
<dbReference type="SUPFAM" id="SSF52343">
    <property type="entry name" value="Ferredoxin reductase-like, C-terminal NADP-linked domain"/>
    <property type="match status" value="1"/>
</dbReference>
<protein>
    <submittedName>
        <fullName evidence="8">Ferredoxin reductase-like protein</fullName>
    </submittedName>
</protein>
<evidence type="ECO:0000256" key="5">
    <source>
        <dbReference type="ARBA" id="ARBA00023002"/>
    </source>
</evidence>
<evidence type="ECO:0000313" key="8">
    <source>
        <dbReference type="EMBL" id="EIW76167.1"/>
    </source>
</evidence>
<feature type="binding site" evidence="6">
    <location>
        <position position="76"/>
    </location>
    <ligand>
        <name>FAD</name>
        <dbReference type="ChEBI" id="CHEBI:57692"/>
    </ligand>
</feature>
<feature type="binding site" evidence="6">
    <location>
        <position position="93"/>
    </location>
    <ligand>
        <name>FAD</name>
        <dbReference type="ChEBI" id="CHEBI:57692"/>
    </ligand>
</feature>
<keyword evidence="9" id="KW-1185">Reference proteome</keyword>
<dbReference type="PANTHER" id="PTHR19370:SF184">
    <property type="entry name" value="NADH-CYTOCHROME B5 REDUCTASE-LIKE"/>
    <property type="match status" value="1"/>
</dbReference>
<evidence type="ECO:0000256" key="6">
    <source>
        <dbReference type="PIRSR" id="PIRSR601834-1"/>
    </source>
</evidence>
<keyword evidence="3 6" id="KW-0285">Flavoprotein</keyword>
<evidence type="ECO:0000259" key="7">
    <source>
        <dbReference type="PROSITE" id="PS51384"/>
    </source>
</evidence>
<evidence type="ECO:0000256" key="2">
    <source>
        <dbReference type="ARBA" id="ARBA00006105"/>
    </source>
</evidence>
<comment type="similarity">
    <text evidence="2">Belongs to the flavoprotein pyridine nucleotide cytochrome reductase family.</text>
</comment>
<dbReference type="PANTHER" id="PTHR19370">
    <property type="entry name" value="NADH-CYTOCHROME B5 REDUCTASE"/>
    <property type="match status" value="1"/>
</dbReference>
<dbReference type="AlphaFoldDB" id="A0A5M3MAN1"/>
<gene>
    <name evidence="8" type="ORF">CONPUDRAFT_64456</name>
</gene>
<dbReference type="OMA" id="VKQPEIM"/>
<sequence length="316" mass="35376">MFPDKSRSAPVSTTQPLSLAHFTPCFIADTQKTGPDSKLITISVPPVAVLDGTLEKRSPIWSIYIKDDDIQVERPYTPLEGIDSRGNIKLWIKKYDQGEVGRWLHTKRVGERVDVRGPAETWQWKEDTWDDVVMISGGTGITPFYQLVHHVLSSEQISSKTRFTLLHSSKTPEELPPSEVLSRLINLSDAHPQRFNFRLFVDSIPKITPDRSSGYLFEDTNSDASLGSRSNYDLDVGRINKKAIERALDREGSWISRLLGRPSSQVTEGRKVMVLVCGPEPMINAIAGPYGRNYSQGVVGGVLGELGYKSHQVWKL</sequence>
<feature type="binding site" evidence="6">
    <location>
        <position position="142"/>
    </location>
    <ligand>
        <name>FAD</name>
        <dbReference type="ChEBI" id="CHEBI:57692"/>
    </ligand>
</feature>
<dbReference type="KEGG" id="cput:CONPUDRAFT_64456"/>
<dbReference type="Pfam" id="PF00175">
    <property type="entry name" value="NAD_binding_1"/>
    <property type="match status" value="1"/>
</dbReference>
<dbReference type="GeneID" id="19208358"/>
<organism evidence="8 9">
    <name type="scientific">Coniophora puteana (strain RWD-64-598)</name>
    <name type="common">Brown rot fungus</name>
    <dbReference type="NCBI Taxonomy" id="741705"/>
    <lineage>
        <taxon>Eukaryota</taxon>
        <taxon>Fungi</taxon>
        <taxon>Dikarya</taxon>
        <taxon>Basidiomycota</taxon>
        <taxon>Agaricomycotina</taxon>
        <taxon>Agaricomycetes</taxon>
        <taxon>Agaricomycetidae</taxon>
        <taxon>Boletales</taxon>
        <taxon>Coniophorineae</taxon>
        <taxon>Coniophoraceae</taxon>
        <taxon>Coniophora</taxon>
    </lineage>
</organism>
<feature type="domain" description="FAD-binding FR-type" evidence="7">
    <location>
        <begin position="4"/>
        <end position="125"/>
    </location>
</feature>
<keyword evidence="5" id="KW-0560">Oxidoreductase</keyword>
<feature type="binding site" evidence="6">
    <location>
        <position position="100"/>
    </location>
    <ligand>
        <name>FAD</name>
        <dbReference type="ChEBI" id="CHEBI:57692"/>
    </ligand>
</feature>
<accession>A0A5M3MAN1</accession>
<dbReference type="InterPro" id="IPR001834">
    <property type="entry name" value="CBR-like"/>
</dbReference>
<dbReference type="PRINTS" id="PR00406">
    <property type="entry name" value="CYTB5RDTASE"/>
</dbReference>
<feature type="binding site" evidence="6">
    <location>
        <position position="74"/>
    </location>
    <ligand>
        <name>FAD</name>
        <dbReference type="ChEBI" id="CHEBI:57692"/>
    </ligand>
</feature>
<dbReference type="InterPro" id="IPR017927">
    <property type="entry name" value="FAD-bd_FR_type"/>
</dbReference>
<feature type="binding site" evidence="6">
    <location>
        <position position="75"/>
    </location>
    <ligand>
        <name>FAD</name>
        <dbReference type="ChEBI" id="CHEBI:57692"/>
    </ligand>
</feature>
<proteinExistence type="inferred from homology"/>
<reference evidence="9" key="1">
    <citation type="journal article" date="2012" name="Science">
        <title>The Paleozoic origin of enzymatic lignin decomposition reconstructed from 31 fungal genomes.</title>
        <authorList>
            <person name="Floudas D."/>
            <person name="Binder M."/>
            <person name="Riley R."/>
            <person name="Barry K."/>
            <person name="Blanchette R.A."/>
            <person name="Henrissat B."/>
            <person name="Martinez A.T."/>
            <person name="Otillar R."/>
            <person name="Spatafora J.W."/>
            <person name="Yadav J.S."/>
            <person name="Aerts A."/>
            <person name="Benoit I."/>
            <person name="Boyd A."/>
            <person name="Carlson A."/>
            <person name="Copeland A."/>
            <person name="Coutinho P.M."/>
            <person name="de Vries R.P."/>
            <person name="Ferreira P."/>
            <person name="Findley K."/>
            <person name="Foster B."/>
            <person name="Gaskell J."/>
            <person name="Glotzer D."/>
            <person name="Gorecki P."/>
            <person name="Heitman J."/>
            <person name="Hesse C."/>
            <person name="Hori C."/>
            <person name="Igarashi K."/>
            <person name="Jurgens J.A."/>
            <person name="Kallen N."/>
            <person name="Kersten P."/>
            <person name="Kohler A."/>
            <person name="Kuees U."/>
            <person name="Kumar T.K.A."/>
            <person name="Kuo A."/>
            <person name="LaButti K."/>
            <person name="Larrondo L.F."/>
            <person name="Lindquist E."/>
            <person name="Ling A."/>
            <person name="Lombard V."/>
            <person name="Lucas S."/>
            <person name="Lundell T."/>
            <person name="Martin R."/>
            <person name="McLaughlin D.J."/>
            <person name="Morgenstern I."/>
            <person name="Morin E."/>
            <person name="Murat C."/>
            <person name="Nagy L.G."/>
            <person name="Nolan M."/>
            <person name="Ohm R.A."/>
            <person name="Patyshakuliyeva A."/>
            <person name="Rokas A."/>
            <person name="Ruiz-Duenas F.J."/>
            <person name="Sabat G."/>
            <person name="Salamov A."/>
            <person name="Samejima M."/>
            <person name="Schmutz J."/>
            <person name="Slot J.C."/>
            <person name="St John F."/>
            <person name="Stenlid J."/>
            <person name="Sun H."/>
            <person name="Sun S."/>
            <person name="Syed K."/>
            <person name="Tsang A."/>
            <person name="Wiebenga A."/>
            <person name="Young D."/>
            <person name="Pisabarro A."/>
            <person name="Eastwood D.C."/>
            <person name="Martin F."/>
            <person name="Cullen D."/>
            <person name="Grigoriev I.V."/>
            <person name="Hibbett D.S."/>
        </authorList>
    </citation>
    <scope>NUCLEOTIDE SEQUENCE [LARGE SCALE GENOMIC DNA]</scope>
    <source>
        <strain evidence="9">RWD-64-598 SS2</strain>
    </source>
</reference>
<dbReference type="Gene3D" id="2.40.30.10">
    <property type="entry name" value="Translation factors"/>
    <property type="match status" value="1"/>
</dbReference>
<dbReference type="InterPro" id="IPR039261">
    <property type="entry name" value="FNR_nucleotide-bd"/>
</dbReference>
<evidence type="ECO:0000313" key="9">
    <source>
        <dbReference type="Proteomes" id="UP000053558"/>
    </source>
</evidence>
<name>A0A5M3MAN1_CONPW</name>
<dbReference type="CDD" id="cd06183">
    <property type="entry name" value="cyt_b5_reduct_like"/>
    <property type="match status" value="1"/>
</dbReference>
<evidence type="ECO:0000256" key="3">
    <source>
        <dbReference type="ARBA" id="ARBA00022630"/>
    </source>
</evidence>
<dbReference type="Pfam" id="PF00970">
    <property type="entry name" value="FAD_binding_6"/>
    <property type="match status" value="1"/>
</dbReference>
<dbReference type="RefSeq" id="XP_007773333.1">
    <property type="nucleotide sequence ID" value="XM_007775143.1"/>
</dbReference>
<dbReference type="InterPro" id="IPR017938">
    <property type="entry name" value="Riboflavin_synthase-like_b-brl"/>
</dbReference>
<dbReference type="PROSITE" id="PS51384">
    <property type="entry name" value="FAD_FR"/>
    <property type="match status" value="1"/>
</dbReference>
<keyword evidence="4 6" id="KW-0274">FAD</keyword>
<dbReference type="SUPFAM" id="SSF63380">
    <property type="entry name" value="Riboflavin synthase domain-like"/>
    <property type="match status" value="1"/>
</dbReference>
<dbReference type="GO" id="GO:0016491">
    <property type="term" value="F:oxidoreductase activity"/>
    <property type="evidence" value="ECO:0007669"/>
    <property type="project" value="UniProtKB-KW"/>
</dbReference>
<dbReference type="InterPro" id="IPR008333">
    <property type="entry name" value="Cbr1-like_FAD-bd_dom"/>
</dbReference>